<dbReference type="RefSeq" id="WP_172874238.1">
    <property type="nucleotide sequence ID" value="NZ_JABRWL010000006.1"/>
</dbReference>
<dbReference type="Proteomes" id="UP001155820">
    <property type="component" value="Unassembled WGS sequence"/>
</dbReference>
<organism evidence="1 2">
    <name type="scientific">Agrobacterium pusense</name>
    <dbReference type="NCBI Taxonomy" id="648995"/>
    <lineage>
        <taxon>Bacteria</taxon>
        <taxon>Pseudomonadati</taxon>
        <taxon>Pseudomonadota</taxon>
        <taxon>Alphaproteobacteria</taxon>
        <taxon>Hyphomicrobiales</taxon>
        <taxon>Rhizobiaceae</taxon>
        <taxon>Rhizobium/Agrobacterium group</taxon>
        <taxon>Agrobacterium</taxon>
    </lineage>
</organism>
<keyword evidence="2" id="KW-1185">Reference proteome</keyword>
<dbReference type="AlphaFoldDB" id="A0AA44J2K4"/>
<accession>A0AA44J2K4</accession>
<dbReference type="EMBL" id="JABRWM010000006">
    <property type="protein sequence ID" value="NRF22990.1"/>
    <property type="molecule type" value="Genomic_DNA"/>
</dbReference>
<evidence type="ECO:0000313" key="2">
    <source>
        <dbReference type="Proteomes" id="UP001155820"/>
    </source>
</evidence>
<name>A0AA44J2K4_9HYPH</name>
<reference evidence="1" key="1">
    <citation type="submission" date="2019-07" db="EMBL/GenBank/DDBJ databases">
        <title>FDA dAtabase for Regulatory Grade micrObial Sequences (FDA-ARGOS): Supporting development and validation of Infectious Disease Dx tests.</title>
        <authorList>
            <person name="Bachman M."/>
            <person name="Young C."/>
            <person name="Tallon L."/>
            <person name="Sadzewicz L."/>
            <person name="Vavikolanu K."/>
            <person name="Mehta A."/>
            <person name="Aluvathingal J."/>
            <person name="Nadendla S."/>
            <person name="Nandy P."/>
            <person name="Geyer C."/>
            <person name="Yan Y."/>
            <person name="Sichtig H."/>
        </authorList>
    </citation>
    <scope>NUCLEOTIDE SEQUENCE</scope>
    <source>
        <strain evidence="1">FDAARGOS_618</strain>
    </source>
</reference>
<evidence type="ECO:0000313" key="1">
    <source>
        <dbReference type="EMBL" id="NRF22990.1"/>
    </source>
</evidence>
<comment type="caution">
    <text evidence="1">The sequence shown here is derived from an EMBL/GenBank/DDBJ whole genome shotgun (WGS) entry which is preliminary data.</text>
</comment>
<proteinExistence type="predicted"/>
<protein>
    <submittedName>
        <fullName evidence="1">Uncharacterized protein</fullName>
    </submittedName>
</protein>
<gene>
    <name evidence="1" type="ORF">FOB26_28455</name>
</gene>
<sequence length="1104" mass="119233">MPSIADEFVPLRTRAPQEADLAQPEPTVMQTLQAAGISANMPYRVWSYMANRQNVATDPTYNPFEDIKGTKFEADPQRFAYARNREETQAIMQERDRDEEASAVLNRSGWGGTVASIGMGMADPTIFMPVMKVFSGAAAGYNALRLGADVAIAGAAGSALSEAGMMATTPDMTAGDFAQNVGTATILSGILGAGAGAFLSGAERKAVEAKFHQDRVAWGDDLSPTPQPQSAGAAASDARNVQLVKTPFDMLPGGDPLGKLSPTRRVLNSPFQSARRALVDLAETPYLFQGNADGVAVTSGPALDRQMKLIIRRNRVGLSDTLDSTFTRYRLGQDDANIMQKAAMGLADIRGATGGKLTRQEFKSAIDDALRSGDTHAIAEVAEAATYIRNTILNPMRDRAIKAGLLPEGVEPETAASYMMRSWDKAKVTAQRPAVVERFTDWLESEQVRKASIQDTLSDLGGKLDAAEARIIELERKAQGGTPDHVAARAEVDVLRGQIETQLTQWKGKSATEALSALKARDKAGARAPDAPRLTSADRAVTSAMRRILKGDRTLSRAELRGRASEIVDRILGNPDGRLPYDDQSAQGSMSVGGDARGPLASREFMIPDEMIREFLDTDIERTLQQFLDTIVPDILLTERFGDVDMTEAFRKLRDEHAALSEGAKSEKARGKLKAQYDASVADLAAIRDRVRGTYGNTTDPRMRFWGRMAMNAMKANQITDMGGVVLASIPDLAGPIFHYGLTGPLKHQFNPLVKLFGSKEMKDLAKGSKEELRALGIGVETVLQARNAAISDVFDKMHGPTNRFERGLDKASNAFFIANLLSPWTDAMQRIAGTTAMDQFSRAVEASAAGKVSKAQARKLAEAGIDGTMAQRIWAEMSSENGSSVIDGVRLSNSGEWKDTGARDAWEGAIARDVDMMVISPGQEKSLMPSRNPAVALLLQYKTFIMAASERILFRGLQARDAQVLQGFVAVTALGMIGEYAYSIASGRDTPASTGDWIKAGLSRSGALGWIEEANAIGAKWTGGTTDMYRAIGAEGHGSRYQSREKLGILLGPTANKLEGVVRAGANAINGDWSDADTRRMRRLVAGQNLFYLRRLFDQIGTE</sequence>